<proteinExistence type="predicted"/>
<gene>
    <name evidence="1" type="ORF">HNQ96_000697</name>
</gene>
<reference evidence="1 2" key="1">
    <citation type="submission" date="2020-08" db="EMBL/GenBank/DDBJ databases">
        <title>Genomic Encyclopedia of Type Strains, Phase IV (KMG-IV): sequencing the most valuable type-strain genomes for metagenomic binning, comparative biology and taxonomic classification.</title>
        <authorList>
            <person name="Goeker M."/>
        </authorList>
    </citation>
    <scope>NUCLEOTIDE SEQUENCE [LARGE SCALE GENOMIC DNA]</scope>
    <source>
        <strain evidence="1 2">DSM 17454</strain>
    </source>
</reference>
<name>A0A8E1WA17_9HYPH</name>
<sequence>MRTGISITLTPSDRQRLEAVASNRNTAQKHVWRAVIVLLSADGVCTTEIMRRTGTSKTCVWRWQERFMQEGVDGLLRDKTRPSRIKPLGPDMAERVVNLTLSDPPVEATHWTAAMMARESGISASAVRRIWRAHGLQPHRYRQFKLSNDPMFWREAQRRGRALRQSTRSSHRSLC</sequence>
<evidence type="ECO:0000313" key="1">
    <source>
        <dbReference type="EMBL" id="MBB6464850.1"/>
    </source>
</evidence>
<dbReference type="EMBL" id="JACHGI010000001">
    <property type="protein sequence ID" value="MBB6464850.1"/>
    <property type="molecule type" value="Genomic_DNA"/>
</dbReference>
<dbReference type="Proteomes" id="UP000532373">
    <property type="component" value="Unassembled WGS sequence"/>
</dbReference>
<dbReference type="SUPFAM" id="SSF46689">
    <property type="entry name" value="Homeodomain-like"/>
    <property type="match status" value="1"/>
</dbReference>
<dbReference type="Pfam" id="PF13384">
    <property type="entry name" value="HTH_23"/>
    <property type="match status" value="1"/>
</dbReference>
<protein>
    <submittedName>
        <fullName evidence="1">Transposase</fullName>
    </submittedName>
</protein>
<accession>A0A8E1WA17</accession>
<dbReference type="AlphaFoldDB" id="A0A8E1WA17"/>
<dbReference type="InterPro" id="IPR009057">
    <property type="entry name" value="Homeodomain-like_sf"/>
</dbReference>
<evidence type="ECO:0000313" key="2">
    <source>
        <dbReference type="Proteomes" id="UP000532373"/>
    </source>
</evidence>
<organism evidence="1 2">
    <name type="scientific">Aminobacter carboxidus</name>
    <dbReference type="NCBI Taxonomy" id="376165"/>
    <lineage>
        <taxon>Bacteria</taxon>
        <taxon>Pseudomonadati</taxon>
        <taxon>Pseudomonadota</taxon>
        <taxon>Alphaproteobacteria</taxon>
        <taxon>Hyphomicrobiales</taxon>
        <taxon>Phyllobacteriaceae</taxon>
        <taxon>Aminobacter</taxon>
    </lineage>
</organism>
<comment type="caution">
    <text evidence="1">The sequence shown here is derived from an EMBL/GenBank/DDBJ whole genome shotgun (WGS) entry which is preliminary data.</text>
</comment>